<dbReference type="AlphaFoldDB" id="A0A136J4T4"/>
<evidence type="ECO:0000313" key="2">
    <source>
        <dbReference type="EMBL" id="KXJ92089.1"/>
    </source>
</evidence>
<dbReference type="GO" id="GO:0004386">
    <property type="term" value="F:helicase activity"/>
    <property type="evidence" value="ECO:0007669"/>
    <property type="project" value="InterPro"/>
</dbReference>
<reference evidence="3" key="1">
    <citation type="submission" date="2016-02" db="EMBL/GenBank/DDBJ databases">
        <title>Draft genome sequence of Microdochium bolleyi, a fungal endophyte of beachgrass.</title>
        <authorList>
            <consortium name="DOE Joint Genome Institute"/>
            <person name="David A.S."/>
            <person name="May G."/>
            <person name="Haridas S."/>
            <person name="Lim J."/>
            <person name="Wang M."/>
            <person name="Labutti K."/>
            <person name="Lipzen A."/>
            <person name="Barry K."/>
            <person name="Grigoriev I.V."/>
        </authorList>
    </citation>
    <scope>NUCLEOTIDE SEQUENCE [LARGE SCALE GENOMIC DNA]</scope>
    <source>
        <strain evidence="3">J235TASD1</strain>
    </source>
</reference>
<dbReference type="STRING" id="196109.A0A136J4T4"/>
<dbReference type="EMBL" id="KQ964249">
    <property type="protein sequence ID" value="KXJ92089.1"/>
    <property type="molecule type" value="Genomic_DNA"/>
</dbReference>
<name>A0A136J4T4_9PEZI</name>
<sequence>MTVVKVMSQATVIVMSPEVNAGARSRESFTTLTASTVYSLVKEVACNIDQICRHGKPDTKTLWILPHNDGVDGVAAKTVKCAQFLGTPEKDLPKVLRVYSLVKEVKAGARRLGSDKKQSVDADVAKPTHDEDDEGFTALEHLLVSTVLASWQESHLVREWPKKNFPVSSLHAELATQVLGPVIAGEPRYVSRCRDLLKTFNDKGKVEEWELDSAKDIVKQATLEMLSEAEIVATTAYVAPETAFRRAFKPTIVIQDENSRSREATTTMMLSSFPTALLLLFVGDPRQLLLYVGSTRAKYEKSFNTAFAPQLELSLGPLLSSGSQTSAQIGNTGRWRRRCLACLPV</sequence>
<dbReference type="InterPro" id="IPR041677">
    <property type="entry name" value="DNA2/NAM7_AAA_11"/>
</dbReference>
<keyword evidence="3" id="KW-1185">Reference proteome</keyword>
<dbReference type="Pfam" id="PF13086">
    <property type="entry name" value="AAA_11"/>
    <property type="match status" value="1"/>
</dbReference>
<dbReference type="OrthoDB" id="4720143at2759"/>
<protein>
    <recommendedName>
        <fullName evidence="1">DNA2/NAM7 helicase helicase domain-containing protein</fullName>
    </recommendedName>
</protein>
<evidence type="ECO:0000313" key="3">
    <source>
        <dbReference type="Proteomes" id="UP000070501"/>
    </source>
</evidence>
<organism evidence="2 3">
    <name type="scientific">Microdochium bolleyi</name>
    <dbReference type="NCBI Taxonomy" id="196109"/>
    <lineage>
        <taxon>Eukaryota</taxon>
        <taxon>Fungi</taxon>
        <taxon>Dikarya</taxon>
        <taxon>Ascomycota</taxon>
        <taxon>Pezizomycotina</taxon>
        <taxon>Sordariomycetes</taxon>
        <taxon>Xylariomycetidae</taxon>
        <taxon>Xylariales</taxon>
        <taxon>Microdochiaceae</taxon>
        <taxon>Microdochium</taxon>
    </lineage>
</organism>
<gene>
    <name evidence="2" type="ORF">Micbo1qcDRAFT_175087</name>
</gene>
<dbReference type="InterPro" id="IPR027417">
    <property type="entry name" value="P-loop_NTPase"/>
</dbReference>
<evidence type="ECO:0000259" key="1">
    <source>
        <dbReference type="Pfam" id="PF13086"/>
    </source>
</evidence>
<dbReference type="Gene3D" id="3.40.50.300">
    <property type="entry name" value="P-loop containing nucleotide triphosphate hydrolases"/>
    <property type="match status" value="1"/>
</dbReference>
<proteinExistence type="predicted"/>
<accession>A0A136J4T4</accession>
<feature type="domain" description="DNA2/NAM7 helicase helicase" evidence="1">
    <location>
        <begin position="36"/>
        <end position="288"/>
    </location>
</feature>
<dbReference type="InParanoid" id="A0A136J4T4"/>
<dbReference type="Proteomes" id="UP000070501">
    <property type="component" value="Unassembled WGS sequence"/>
</dbReference>